<organism evidence="2 3">
    <name type="scientific">Coptis chinensis</name>
    <dbReference type="NCBI Taxonomy" id="261450"/>
    <lineage>
        <taxon>Eukaryota</taxon>
        <taxon>Viridiplantae</taxon>
        <taxon>Streptophyta</taxon>
        <taxon>Embryophyta</taxon>
        <taxon>Tracheophyta</taxon>
        <taxon>Spermatophyta</taxon>
        <taxon>Magnoliopsida</taxon>
        <taxon>Ranunculales</taxon>
        <taxon>Ranunculaceae</taxon>
        <taxon>Coptidoideae</taxon>
        <taxon>Coptis</taxon>
    </lineage>
</organism>
<dbReference type="AlphaFoldDB" id="A0A835M7H3"/>
<feature type="compositionally biased region" description="Polar residues" evidence="1">
    <location>
        <begin position="1"/>
        <end position="15"/>
    </location>
</feature>
<sequence length="44" mass="4515">MDEGQTYSSSHSLSDNLGDDLGETHISGASTSSSKETRGLSIGV</sequence>
<keyword evidence="3" id="KW-1185">Reference proteome</keyword>
<accession>A0A835M7H3</accession>
<dbReference type="Proteomes" id="UP000631114">
    <property type="component" value="Unassembled WGS sequence"/>
</dbReference>
<dbReference type="EMBL" id="JADFTS010000002">
    <property type="protein sequence ID" value="KAF9622568.1"/>
    <property type="molecule type" value="Genomic_DNA"/>
</dbReference>
<gene>
    <name evidence="2" type="ORF">IFM89_032133</name>
</gene>
<comment type="caution">
    <text evidence="2">The sequence shown here is derived from an EMBL/GenBank/DDBJ whole genome shotgun (WGS) entry which is preliminary data.</text>
</comment>
<proteinExistence type="predicted"/>
<name>A0A835M7H3_9MAGN</name>
<reference evidence="2 3" key="1">
    <citation type="submission" date="2020-10" db="EMBL/GenBank/DDBJ databases">
        <title>The Coptis chinensis genome and diversification of protoberbering-type alkaloids.</title>
        <authorList>
            <person name="Wang B."/>
            <person name="Shu S."/>
            <person name="Song C."/>
            <person name="Liu Y."/>
        </authorList>
    </citation>
    <scope>NUCLEOTIDE SEQUENCE [LARGE SCALE GENOMIC DNA]</scope>
    <source>
        <strain evidence="2">HL-2020</strain>
        <tissue evidence="2">Leaf</tissue>
    </source>
</reference>
<evidence type="ECO:0000313" key="2">
    <source>
        <dbReference type="EMBL" id="KAF9622568.1"/>
    </source>
</evidence>
<evidence type="ECO:0000256" key="1">
    <source>
        <dbReference type="SAM" id="MobiDB-lite"/>
    </source>
</evidence>
<feature type="region of interest" description="Disordered" evidence="1">
    <location>
        <begin position="1"/>
        <end position="44"/>
    </location>
</feature>
<evidence type="ECO:0000313" key="3">
    <source>
        <dbReference type="Proteomes" id="UP000631114"/>
    </source>
</evidence>
<protein>
    <submittedName>
        <fullName evidence="2">Uncharacterized protein</fullName>
    </submittedName>
</protein>